<keyword evidence="2" id="KW-1185">Reference proteome</keyword>
<accession>A0A3P7EQC3</accession>
<dbReference type="EMBL" id="UYWW01011177">
    <property type="protein sequence ID" value="VDM18469.1"/>
    <property type="molecule type" value="Genomic_DNA"/>
</dbReference>
<dbReference type="Proteomes" id="UP000270924">
    <property type="component" value="Unassembled WGS sequence"/>
</dbReference>
<name>A0A3P7EQC3_WUCBA</name>
<evidence type="ECO:0000313" key="2">
    <source>
        <dbReference type="Proteomes" id="UP000270924"/>
    </source>
</evidence>
<proteinExistence type="predicted"/>
<dbReference type="OMA" id="KANFYIA"/>
<reference evidence="1 2" key="1">
    <citation type="submission" date="2018-11" db="EMBL/GenBank/DDBJ databases">
        <authorList>
            <consortium name="Pathogen Informatics"/>
        </authorList>
    </citation>
    <scope>NUCLEOTIDE SEQUENCE [LARGE SCALE GENOMIC DNA]</scope>
</reference>
<dbReference type="OrthoDB" id="6252479at2759"/>
<dbReference type="InParanoid" id="A0A3P7EQC3"/>
<sequence>MIIDYDDVMMTSTDDLGRVICEQQRVFNVSERASLGQIIGYINGTSSDGIKANFYIVYTDNSGETEKIF</sequence>
<protein>
    <submittedName>
        <fullName evidence="1">Uncharacterized protein</fullName>
    </submittedName>
</protein>
<organism evidence="1 2">
    <name type="scientific">Wuchereria bancrofti</name>
    <dbReference type="NCBI Taxonomy" id="6293"/>
    <lineage>
        <taxon>Eukaryota</taxon>
        <taxon>Metazoa</taxon>
        <taxon>Ecdysozoa</taxon>
        <taxon>Nematoda</taxon>
        <taxon>Chromadorea</taxon>
        <taxon>Rhabditida</taxon>
        <taxon>Spirurina</taxon>
        <taxon>Spiruromorpha</taxon>
        <taxon>Filarioidea</taxon>
        <taxon>Onchocercidae</taxon>
        <taxon>Wuchereria</taxon>
    </lineage>
</organism>
<dbReference type="AlphaFoldDB" id="A0A3P7EQC3"/>
<evidence type="ECO:0000313" key="1">
    <source>
        <dbReference type="EMBL" id="VDM18469.1"/>
    </source>
</evidence>
<gene>
    <name evidence="1" type="ORF">WBA_LOCUS10118</name>
</gene>